<dbReference type="AlphaFoldDB" id="A0A3A3EJI4"/>
<evidence type="ECO:0000256" key="7">
    <source>
        <dbReference type="ARBA" id="ARBA00029447"/>
    </source>
</evidence>
<feature type="region of interest" description="Disordered" evidence="10">
    <location>
        <begin position="511"/>
        <end position="530"/>
    </location>
</feature>
<evidence type="ECO:0000256" key="10">
    <source>
        <dbReference type="SAM" id="MobiDB-lite"/>
    </source>
</evidence>
<dbReference type="Pfam" id="PF00015">
    <property type="entry name" value="MCPsignal"/>
    <property type="match status" value="1"/>
</dbReference>
<dbReference type="CDD" id="cd06225">
    <property type="entry name" value="HAMP"/>
    <property type="match status" value="1"/>
</dbReference>
<dbReference type="PROSITE" id="PS50885">
    <property type="entry name" value="HAMP"/>
    <property type="match status" value="1"/>
</dbReference>
<keyword evidence="5 11" id="KW-0472">Membrane</keyword>
<name>A0A3A3EJI4_9GAMM</name>
<evidence type="ECO:0000256" key="6">
    <source>
        <dbReference type="ARBA" id="ARBA00023224"/>
    </source>
</evidence>
<feature type="coiled-coil region" evidence="9">
    <location>
        <begin position="472"/>
        <end position="499"/>
    </location>
</feature>
<keyword evidence="6 8" id="KW-0807">Transducer</keyword>
<dbReference type="RefSeq" id="WP_119853935.1">
    <property type="nucleotide sequence ID" value="NZ_QYSE01000006.1"/>
</dbReference>
<dbReference type="FunFam" id="1.10.287.950:FF:000001">
    <property type="entry name" value="Methyl-accepting chemotaxis sensory transducer"/>
    <property type="match status" value="1"/>
</dbReference>
<evidence type="ECO:0000256" key="1">
    <source>
        <dbReference type="ARBA" id="ARBA00004651"/>
    </source>
</evidence>
<dbReference type="SMART" id="SM00283">
    <property type="entry name" value="MA"/>
    <property type="match status" value="1"/>
</dbReference>
<dbReference type="PANTHER" id="PTHR32089">
    <property type="entry name" value="METHYL-ACCEPTING CHEMOTAXIS PROTEIN MCPB"/>
    <property type="match status" value="1"/>
</dbReference>
<dbReference type="PROSITE" id="PS50111">
    <property type="entry name" value="CHEMOTAXIS_TRANSDUC_2"/>
    <property type="match status" value="1"/>
</dbReference>
<evidence type="ECO:0000256" key="2">
    <source>
        <dbReference type="ARBA" id="ARBA00022475"/>
    </source>
</evidence>
<dbReference type="GO" id="GO:0005886">
    <property type="term" value="C:plasma membrane"/>
    <property type="evidence" value="ECO:0007669"/>
    <property type="project" value="UniProtKB-SubCell"/>
</dbReference>
<dbReference type="InterPro" id="IPR003660">
    <property type="entry name" value="HAMP_dom"/>
</dbReference>
<evidence type="ECO:0000313" key="14">
    <source>
        <dbReference type="EMBL" id="RJF33029.1"/>
    </source>
</evidence>
<evidence type="ECO:0000259" key="13">
    <source>
        <dbReference type="PROSITE" id="PS50885"/>
    </source>
</evidence>
<keyword evidence="9" id="KW-0175">Coiled coil</keyword>
<feature type="transmembrane region" description="Helical" evidence="11">
    <location>
        <begin position="193"/>
        <end position="216"/>
    </location>
</feature>
<dbReference type="GO" id="GO:0006935">
    <property type="term" value="P:chemotaxis"/>
    <property type="evidence" value="ECO:0007669"/>
    <property type="project" value="UniProtKB-ARBA"/>
</dbReference>
<dbReference type="CDD" id="cd11386">
    <property type="entry name" value="MCP_signal"/>
    <property type="match status" value="1"/>
</dbReference>
<keyword evidence="2" id="KW-1003">Cell membrane</keyword>
<comment type="similarity">
    <text evidence="7">Belongs to the methyl-accepting chemotaxis (MCP) protein family.</text>
</comment>
<dbReference type="GO" id="GO:0007165">
    <property type="term" value="P:signal transduction"/>
    <property type="evidence" value="ECO:0007669"/>
    <property type="project" value="UniProtKB-KW"/>
</dbReference>
<dbReference type="Pfam" id="PF17200">
    <property type="entry name" value="sCache_2"/>
    <property type="match status" value="1"/>
</dbReference>
<evidence type="ECO:0000256" key="3">
    <source>
        <dbReference type="ARBA" id="ARBA00022692"/>
    </source>
</evidence>
<dbReference type="PANTHER" id="PTHR32089:SF119">
    <property type="entry name" value="METHYL-ACCEPTING CHEMOTAXIS PROTEIN CTPL"/>
    <property type="match status" value="1"/>
</dbReference>
<organism evidence="14 15">
    <name type="scientific">Pseudoalteromonas gelatinilytica</name>
    <dbReference type="NCBI Taxonomy" id="1703256"/>
    <lineage>
        <taxon>Bacteria</taxon>
        <taxon>Pseudomonadati</taxon>
        <taxon>Pseudomonadota</taxon>
        <taxon>Gammaproteobacteria</taxon>
        <taxon>Alteromonadales</taxon>
        <taxon>Pseudoalteromonadaceae</taxon>
        <taxon>Pseudoalteromonas</taxon>
    </lineage>
</organism>
<dbReference type="InterPro" id="IPR004089">
    <property type="entry name" value="MCPsignal_dom"/>
</dbReference>
<dbReference type="Gene3D" id="6.10.340.10">
    <property type="match status" value="1"/>
</dbReference>
<keyword evidence="4 11" id="KW-1133">Transmembrane helix</keyword>
<dbReference type="EMBL" id="QYSE01000006">
    <property type="protein sequence ID" value="RJF33029.1"/>
    <property type="molecule type" value="Genomic_DNA"/>
</dbReference>
<gene>
    <name evidence="14" type="ORF">D4741_18085</name>
</gene>
<evidence type="ECO:0000256" key="11">
    <source>
        <dbReference type="SAM" id="Phobius"/>
    </source>
</evidence>
<sequence>MNYLRRFTIFQRLAMLVSVVVIGLIFLSVSSLTQQYSSLKHEQYIKTQNLVESAYSIIEHNYELFEQGKLSEQQAKQAALETISALRYDNNNYFWINDYQPVMVMHPFKPELNGKSLAGSKDPDGVLLFVDMVNIVKKQGKGFIPYKWPKPGKDEPVDKIAYVKGFDKWQWIVGSGVYIDTIEEAFSSLRTHVIITAVVLIALLVALSYLIANSILRPTQLAADMMKDISQGEGDLTQKLDENGNDEVSRLSRYFNLYTAKMRESLKHVAHNAEQVNQFAHSVDDASKTNHSFIELQNDSSTQVATAMEQMTHQIHDVSQNADQAEHAANEAAQNAEAGKQVLNKTITAIETLSHNIEQVSKVTADLAAESNNIGSVLDVIRSIAEQTNLLALNAAIEAARAGEQGRGFAVVADEVRTLASRTGKSTDEIQAMISKLQTGAQAAVDAVSASQQLSTETVSQAGEANSSLSEIERLVTIIKDMNSQIARATEQQTSAADEVNLRINELSQSTEQSLSNTEGLSNASENLKQSSQALSDVVNRFKLD</sequence>
<evidence type="ECO:0000256" key="8">
    <source>
        <dbReference type="PROSITE-ProRule" id="PRU00284"/>
    </source>
</evidence>
<proteinExistence type="inferred from homology"/>
<keyword evidence="3 11" id="KW-0812">Transmembrane</keyword>
<feature type="domain" description="HAMP" evidence="13">
    <location>
        <begin position="213"/>
        <end position="267"/>
    </location>
</feature>
<protein>
    <submittedName>
        <fullName evidence="14">Methyl-accepting chemotaxis protein</fullName>
    </submittedName>
</protein>
<dbReference type="Gene3D" id="1.10.287.950">
    <property type="entry name" value="Methyl-accepting chemotaxis protein"/>
    <property type="match status" value="1"/>
</dbReference>
<dbReference type="InterPro" id="IPR033480">
    <property type="entry name" value="sCache_2"/>
</dbReference>
<dbReference type="SMART" id="SM00304">
    <property type="entry name" value="HAMP"/>
    <property type="match status" value="1"/>
</dbReference>
<reference evidence="14 15" key="1">
    <citation type="submission" date="2018-09" db="EMBL/GenBank/DDBJ databases">
        <title>Identification of marine bacteria producing industrial enzymes.</title>
        <authorList>
            <person name="Cheng T.H."/>
            <person name="Saidin J."/>
            <person name="Muhd D.D."/>
            <person name="Isa M.N.M."/>
            <person name="Bakar M.F.A."/>
            <person name="Ismail N."/>
        </authorList>
    </citation>
    <scope>NUCLEOTIDE SEQUENCE [LARGE SCALE GENOMIC DNA]</scope>
    <source>
        <strain evidence="14 15">MNAD 1.6</strain>
    </source>
</reference>
<evidence type="ECO:0000259" key="12">
    <source>
        <dbReference type="PROSITE" id="PS50111"/>
    </source>
</evidence>
<dbReference type="Gene3D" id="3.30.450.20">
    <property type="entry name" value="PAS domain"/>
    <property type="match status" value="1"/>
</dbReference>
<accession>A0A3A3EJI4</accession>
<dbReference type="Proteomes" id="UP000265938">
    <property type="component" value="Unassembled WGS sequence"/>
</dbReference>
<feature type="domain" description="Methyl-accepting transducer" evidence="12">
    <location>
        <begin position="272"/>
        <end position="508"/>
    </location>
</feature>
<dbReference type="Pfam" id="PF00672">
    <property type="entry name" value="HAMP"/>
    <property type="match status" value="1"/>
</dbReference>
<comment type="caution">
    <text evidence="14">The sequence shown here is derived from an EMBL/GenBank/DDBJ whole genome shotgun (WGS) entry which is preliminary data.</text>
</comment>
<dbReference type="SUPFAM" id="SSF58104">
    <property type="entry name" value="Methyl-accepting chemotaxis protein (MCP) signaling domain"/>
    <property type="match status" value="1"/>
</dbReference>
<evidence type="ECO:0000256" key="9">
    <source>
        <dbReference type="SAM" id="Coils"/>
    </source>
</evidence>
<comment type="subcellular location">
    <subcellularLocation>
        <location evidence="1">Cell membrane</location>
        <topology evidence="1">Multi-pass membrane protein</topology>
    </subcellularLocation>
</comment>
<evidence type="ECO:0000256" key="4">
    <source>
        <dbReference type="ARBA" id="ARBA00022989"/>
    </source>
</evidence>
<evidence type="ECO:0000313" key="15">
    <source>
        <dbReference type="Proteomes" id="UP000265938"/>
    </source>
</evidence>
<feature type="coiled-coil region" evidence="9">
    <location>
        <begin position="308"/>
        <end position="335"/>
    </location>
</feature>
<dbReference type="SMART" id="SM01049">
    <property type="entry name" value="Cache_2"/>
    <property type="match status" value="1"/>
</dbReference>
<evidence type="ECO:0000256" key="5">
    <source>
        <dbReference type="ARBA" id="ARBA00023136"/>
    </source>
</evidence>